<sequence>MTKPFYLLSFSLFLFLVSCGDQSGETTENQHQESSFGPSEVATAPEKAVALDDLPQKIAAKINKNELLSTFTLKEITKVQGKNQAVYDLTFIDPDNQTVIASFDKSGNIIQQ</sequence>
<evidence type="ECO:0008006" key="4">
    <source>
        <dbReference type="Google" id="ProtNLM"/>
    </source>
</evidence>
<evidence type="ECO:0000313" key="2">
    <source>
        <dbReference type="EMBL" id="MFB9212398.1"/>
    </source>
</evidence>
<reference evidence="2 3" key="1">
    <citation type="submission" date="2024-09" db="EMBL/GenBank/DDBJ databases">
        <authorList>
            <person name="Sun Q."/>
            <person name="Mori K."/>
        </authorList>
    </citation>
    <scope>NUCLEOTIDE SEQUENCE [LARGE SCALE GENOMIC DNA]</scope>
    <source>
        <strain evidence="2 3">CECT 7682</strain>
    </source>
</reference>
<feature type="chain" id="PRO_5045769071" description="Beta-lactamase-inhibitor-like PepSY-like domain-containing protein" evidence="1">
    <location>
        <begin position="24"/>
        <end position="112"/>
    </location>
</feature>
<protein>
    <recommendedName>
        <fullName evidence="4">Beta-lactamase-inhibitor-like PepSY-like domain-containing protein</fullName>
    </recommendedName>
</protein>
<comment type="caution">
    <text evidence="2">The sequence shown here is derived from an EMBL/GenBank/DDBJ whole genome shotgun (WGS) entry which is preliminary data.</text>
</comment>
<accession>A0ABV5J6F1</accession>
<feature type="signal peptide" evidence="1">
    <location>
        <begin position="1"/>
        <end position="23"/>
    </location>
</feature>
<name>A0ABV5J6F1_9BACT</name>
<proteinExistence type="predicted"/>
<gene>
    <name evidence="2" type="ORF">ACFFUR_11330</name>
</gene>
<evidence type="ECO:0000256" key="1">
    <source>
        <dbReference type="SAM" id="SignalP"/>
    </source>
</evidence>
<evidence type="ECO:0000313" key="3">
    <source>
        <dbReference type="Proteomes" id="UP001589654"/>
    </source>
</evidence>
<dbReference type="EMBL" id="JBHMEW010000060">
    <property type="protein sequence ID" value="MFB9212398.1"/>
    <property type="molecule type" value="Genomic_DNA"/>
</dbReference>
<dbReference type="RefSeq" id="WP_290248238.1">
    <property type="nucleotide sequence ID" value="NZ_JAUFQT010000001.1"/>
</dbReference>
<keyword evidence="1" id="KW-0732">Signal</keyword>
<organism evidence="2 3">
    <name type="scientific">Echinicola jeungdonensis</name>
    <dbReference type="NCBI Taxonomy" id="709343"/>
    <lineage>
        <taxon>Bacteria</taxon>
        <taxon>Pseudomonadati</taxon>
        <taxon>Bacteroidota</taxon>
        <taxon>Cytophagia</taxon>
        <taxon>Cytophagales</taxon>
        <taxon>Cyclobacteriaceae</taxon>
        <taxon>Echinicola</taxon>
    </lineage>
</organism>
<dbReference type="Proteomes" id="UP001589654">
    <property type="component" value="Unassembled WGS sequence"/>
</dbReference>
<dbReference type="PROSITE" id="PS51257">
    <property type="entry name" value="PROKAR_LIPOPROTEIN"/>
    <property type="match status" value="1"/>
</dbReference>
<keyword evidence="3" id="KW-1185">Reference proteome</keyword>